<evidence type="ECO:0000313" key="3">
    <source>
        <dbReference type="EMBL" id="TWG27804.1"/>
    </source>
</evidence>
<keyword evidence="2" id="KW-1133">Transmembrane helix</keyword>
<feature type="transmembrane region" description="Helical" evidence="2">
    <location>
        <begin position="283"/>
        <end position="302"/>
    </location>
</feature>
<feature type="region of interest" description="Disordered" evidence="1">
    <location>
        <begin position="376"/>
        <end position="421"/>
    </location>
</feature>
<feature type="transmembrane region" description="Helical" evidence="2">
    <location>
        <begin position="149"/>
        <end position="168"/>
    </location>
</feature>
<feature type="transmembrane region" description="Helical" evidence="2">
    <location>
        <begin position="203"/>
        <end position="222"/>
    </location>
</feature>
<feature type="transmembrane region" description="Helical" evidence="2">
    <location>
        <begin position="255"/>
        <end position="277"/>
    </location>
</feature>
<feature type="transmembrane region" description="Helical" evidence="2">
    <location>
        <begin position="122"/>
        <end position="142"/>
    </location>
</feature>
<feature type="transmembrane region" description="Helical" evidence="2">
    <location>
        <begin position="228"/>
        <end position="248"/>
    </location>
</feature>
<feature type="transmembrane region" description="Helical" evidence="2">
    <location>
        <begin position="45"/>
        <end position="64"/>
    </location>
</feature>
<keyword evidence="4" id="KW-1185">Reference proteome</keyword>
<dbReference type="AlphaFoldDB" id="A0A561WVA8"/>
<dbReference type="EMBL" id="VIXA01000001">
    <property type="protein sequence ID" value="TWG27804.1"/>
    <property type="molecule type" value="Genomic_DNA"/>
</dbReference>
<accession>A0A561WVA8</accession>
<dbReference type="Proteomes" id="UP000319927">
    <property type="component" value="Unassembled WGS sequence"/>
</dbReference>
<feature type="transmembrane region" description="Helical" evidence="2">
    <location>
        <begin position="70"/>
        <end position="89"/>
    </location>
</feature>
<keyword evidence="2" id="KW-0472">Membrane</keyword>
<gene>
    <name evidence="3" type="ORF">FHX75_11952</name>
</gene>
<sequence length="421" mass="42119">MSGARQPAWRRAAHRGRRPSTILDAVVNSTDATPPTWVRRIRQGAVALVAFVLGMFEDVFAGSLQLRGVALVAALAGLVVALALAALWLRQRPGSLLAGATLWTGLALAFAGTLVAVVQPRWAAPATLAAAAVTAATLLIPARQDALRLLAGAAFVATGVALAAPGVAGLATSADVPLSVARLCFGVGAAAIGLALIADLDALLATAGLGVGLMITGLGLLIVFNGHLLLGLTVTLVGLAGTAALLAFLARREVLVGLTLVAGAPGMAGWGVAHIAIDDVLVGAALIVLAVMLAVSGVAVIARRDLLSRVALVGAGLAVAGAGLANIGNGDVLLGMGGVGSGAAIAARIGRTLTEGSTGDGLRGWWRHITEDRRAAVPADAASSEGLADAAPPVPARPAPAGVPRPRPARPATRRSRRRRR</sequence>
<feature type="compositionally biased region" description="Pro residues" evidence="1">
    <location>
        <begin position="392"/>
        <end position="406"/>
    </location>
</feature>
<evidence type="ECO:0000256" key="1">
    <source>
        <dbReference type="SAM" id="MobiDB-lite"/>
    </source>
</evidence>
<comment type="caution">
    <text evidence="3">The sequence shown here is derived from an EMBL/GenBank/DDBJ whole genome shotgun (WGS) entry which is preliminary data.</text>
</comment>
<reference evidence="3 4" key="1">
    <citation type="submission" date="2019-06" db="EMBL/GenBank/DDBJ databases">
        <title>Sequencing the genomes of 1000 actinobacteria strains.</title>
        <authorList>
            <person name="Klenk H.-P."/>
        </authorList>
    </citation>
    <scope>NUCLEOTIDE SEQUENCE [LARGE SCALE GENOMIC DNA]</scope>
    <source>
        <strain evidence="3 4">DSM 102131</strain>
    </source>
</reference>
<proteinExistence type="predicted"/>
<evidence type="ECO:0000313" key="4">
    <source>
        <dbReference type="Proteomes" id="UP000319927"/>
    </source>
</evidence>
<keyword evidence="2" id="KW-0812">Transmembrane</keyword>
<feature type="transmembrane region" description="Helical" evidence="2">
    <location>
        <begin position="96"/>
        <end position="116"/>
    </location>
</feature>
<feature type="compositionally biased region" description="Basic residues" evidence="1">
    <location>
        <begin position="412"/>
        <end position="421"/>
    </location>
</feature>
<organism evidence="3 4">
    <name type="scientific">Micromonospora palomenae</name>
    <dbReference type="NCBI Taxonomy" id="1461247"/>
    <lineage>
        <taxon>Bacteria</taxon>
        <taxon>Bacillati</taxon>
        <taxon>Actinomycetota</taxon>
        <taxon>Actinomycetes</taxon>
        <taxon>Micromonosporales</taxon>
        <taxon>Micromonosporaceae</taxon>
        <taxon>Micromonospora</taxon>
    </lineage>
</organism>
<protein>
    <submittedName>
        <fullName evidence="3">Uncharacterized protein</fullName>
    </submittedName>
</protein>
<feature type="transmembrane region" description="Helical" evidence="2">
    <location>
        <begin position="180"/>
        <end position="198"/>
    </location>
</feature>
<evidence type="ECO:0000256" key="2">
    <source>
        <dbReference type="SAM" id="Phobius"/>
    </source>
</evidence>
<name>A0A561WVA8_9ACTN</name>
<dbReference type="RefSeq" id="WP_170285284.1">
    <property type="nucleotide sequence ID" value="NZ_VIXA01000001.1"/>
</dbReference>